<dbReference type="Pfam" id="PF22916">
    <property type="entry name" value="UTP25_NTPase-like"/>
    <property type="match status" value="1"/>
</dbReference>
<organism evidence="7">
    <name type="scientific">Timema shepardi</name>
    <name type="common">Walking stick</name>
    <dbReference type="NCBI Taxonomy" id="629360"/>
    <lineage>
        <taxon>Eukaryota</taxon>
        <taxon>Metazoa</taxon>
        <taxon>Ecdysozoa</taxon>
        <taxon>Arthropoda</taxon>
        <taxon>Hexapoda</taxon>
        <taxon>Insecta</taxon>
        <taxon>Pterygota</taxon>
        <taxon>Neoptera</taxon>
        <taxon>Polyneoptera</taxon>
        <taxon>Phasmatodea</taxon>
        <taxon>Timematodea</taxon>
        <taxon>Timematoidea</taxon>
        <taxon>Timematidae</taxon>
        <taxon>Timema</taxon>
    </lineage>
</organism>
<evidence type="ECO:0000256" key="2">
    <source>
        <dbReference type="ARBA" id="ARBA00009223"/>
    </source>
</evidence>
<keyword evidence="3" id="KW-0539">Nucleus</keyword>
<proteinExistence type="inferred from homology"/>
<gene>
    <name evidence="7" type="ORF">TSIB3V08_LOCUS1176</name>
</gene>
<feature type="region of interest" description="Disordered" evidence="4">
    <location>
        <begin position="159"/>
        <end position="191"/>
    </location>
</feature>
<evidence type="ECO:0008006" key="8">
    <source>
        <dbReference type="Google" id="ProtNLM"/>
    </source>
</evidence>
<dbReference type="InterPro" id="IPR010678">
    <property type="entry name" value="UTP25"/>
</dbReference>
<name>A0A7R9AMI8_TIMSH</name>
<dbReference type="AlphaFoldDB" id="A0A7R9AMI8"/>
<reference evidence="7" key="1">
    <citation type="submission" date="2020-11" db="EMBL/GenBank/DDBJ databases">
        <authorList>
            <person name="Tran Van P."/>
        </authorList>
    </citation>
    <scope>NUCLEOTIDE SEQUENCE</scope>
</reference>
<sequence length="811" mass="94147">MARGKNAVNRSKKQSGKKNKSFGNNKHYRKDKFTNKKHAIKDETKQRDFRKFHHKRNDSENSNKRRRVDEEIQRKDLTDDESSELETDDFKQLLSTFGDIVSSQKKAVESDSEDSDSENSESENDSCQNKLSSLVKDKHIDDQKLKSADVAEEKVESQYFNAGQNLQDDSEEFEEEYNDTEKEEPDDVSDPFTGHFCFDIAPELLDSVSVTPPKTQVHTENWPTLGQLIFNIPSAPVTSEKFLNKSYFPKVIIEEENVYAKSGTVPKYINEVNWSKLHVKTQISKNLSKANFSNLGALDENNPSPLTPLQKELFSIVNNYQDLFYPERNLSNGEEVRFIYCLHAVNHVLKTRLRILHHNAKLSRKDDVPEEFRDQGLVRPKVLILVPFKDSALRVVKMIMDILIPDEKANVMNKNRFLNEFSGSELIMPKKNPKPEDYEATFTGNTDDTFRIGLTVTKKSLKLYADFYSADIIVASPLGLRVIVGAEGESGRDYDFLASIEILVLDQTEIFFMQNWDHLLHILDHLHLQPRESHGTDFARVRSWAVNGWTRYYRQSMVFSSLTLPEMNSLFNKKCRNYAGKVRVINPVISGTICQVVVQLPQVFQKLQASSSLQLIEARFDYFVKKVLPQYKDSIMSHVLVFIPSYFDYVRIRNYFKREDMSFVQICEYSKENKIARARDMFFHDEAHFLLYSERFHFFNRLRIKGIRHILFYQPPTFPHFYSEMCNLMQVIIFYMNGSFNRPVFKKLSIKNKLFLQEANQSRHSGADSNMTVTVLYSKYDVQQLAAVVGTERASRMVTSERNVHMFMTGD</sequence>
<dbReference type="PANTHER" id="PTHR12933:SF0">
    <property type="entry name" value="U3 SMALL NUCLEOLAR RNA-ASSOCIATED PROTEIN 25 HOMOLOG"/>
    <property type="match status" value="1"/>
</dbReference>
<feature type="domain" description="UTP25 C-terminal" evidence="5">
    <location>
        <begin position="593"/>
        <end position="807"/>
    </location>
</feature>
<dbReference type="GO" id="GO:0034511">
    <property type="term" value="F:U3 snoRNA binding"/>
    <property type="evidence" value="ECO:0007669"/>
    <property type="project" value="InterPro"/>
</dbReference>
<dbReference type="InterPro" id="IPR053940">
    <property type="entry name" value="UTP25_NTPase-like"/>
</dbReference>
<accession>A0A7R9AMI8</accession>
<feature type="compositionally biased region" description="Acidic residues" evidence="4">
    <location>
        <begin position="78"/>
        <end position="87"/>
    </location>
</feature>
<feature type="compositionally biased region" description="Basic and acidic residues" evidence="4">
    <location>
        <begin position="57"/>
        <end position="77"/>
    </location>
</feature>
<feature type="region of interest" description="Disordered" evidence="4">
    <location>
        <begin position="101"/>
        <end position="129"/>
    </location>
</feature>
<feature type="compositionally biased region" description="Acidic residues" evidence="4">
    <location>
        <begin position="110"/>
        <end position="124"/>
    </location>
</feature>
<feature type="compositionally biased region" description="Acidic residues" evidence="4">
    <location>
        <begin position="168"/>
        <end position="189"/>
    </location>
</feature>
<evidence type="ECO:0000256" key="3">
    <source>
        <dbReference type="ARBA" id="ARBA00023242"/>
    </source>
</evidence>
<comment type="subcellular location">
    <subcellularLocation>
        <location evidence="1">Nucleus</location>
        <location evidence="1">Nucleolus</location>
    </subcellularLocation>
</comment>
<evidence type="ECO:0000259" key="5">
    <source>
        <dbReference type="Pfam" id="PF06862"/>
    </source>
</evidence>
<dbReference type="GO" id="GO:0019843">
    <property type="term" value="F:rRNA binding"/>
    <property type="evidence" value="ECO:0007669"/>
    <property type="project" value="TreeGrafter"/>
</dbReference>
<dbReference type="Pfam" id="PF06862">
    <property type="entry name" value="Utp25_C"/>
    <property type="match status" value="1"/>
</dbReference>
<dbReference type="InterPro" id="IPR053939">
    <property type="entry name" value="UTP25_C"/>
</dbReference>
<evidence type="ECO:0000313" key="7">
    <source>
        <dbReference type="EMBL" id="CAD7256901.1"/>
    </source>
</evidence>
<dbReference type="EMBL" id="OC000319">
    <property type="protein sequence ID" value="CAD7256901.1"/>
    <property type="molecule type" value="Genomic_DNA"/>
</dbReference>
<feature type="domain" description="UTP25 NTP hydrolase-like" evidence="6">
    <location>
        <begin position="320"/>
        <end position="582"/>
    </location>
</feature>
<evidence type="ECO:0000256" key="1">
    <source>
        <dbReference type="ARBA" id="ARBA00004604"/>
    </source>
</evidence>
<feature type="region of interest" description="Disordered" evidence="4">
    <location>
        <begin position="1"/>
        <end position="88"/>
    </location>
</feature>
<comment type="similarity">
    <text evidence="2">Belongs to the UTP25 family.</text>
</comment>
<dbReference type="PANTHER" id="PTHR12933">
    <property type="entry name" value="ORF PROTEIN-RELATED"/>
    <property type="match status" value="1"/>
</dbReference>
<evidence type="ECO:0000259" key="6">
    <source>
        <dbReference type="Pfam" id="PF22916"/>
    </source>
</evidence>
<evidence type="ECO:0000256" key="4">
    <source>
        <dbReference type="SAM" id="MobiDB-lite"/>
    </source>
</evidence>
<dbReference type="GO" id="GO:0032040">
    <property type="term" value="C:small-subunit processome"/>
    <property type="evidence" value="ECO:0007669"/>
    <property type="project" value="TreeGrafter"/>
</dbReference>
<feature type="compositionally biased region" description="Basic residues" evidence="4">
    <location>
        <begin position="10"/>
        <end position="39"/>
    </location>
</feature>
<dbReference type="GO" id="GO:0000462">
    <property type="term" value="P:maturation of SSU-rRNA from tricistronic rRNA transcript (SSU-rRNA, 5.8S rRNA, LSU-rRNA)"/>
    <property type="evidence" value="ECO:0007669"/>
    <property type="project" value="TreeGrafter"/>
</dbReference>
<feature type="compositionally biased region" description="Basic and acidic residues" evidence="4">
    <location>
        <begin position="40"/>
        <end position="49"/>
    </location>
</feature>
<protein>
    <recommendedName>
        <fullName evidence="8">Digestive organ expansion factor homolog</fullName>
    </recommendedName>
</protein>